<gene>
    <name evidence="1" type="ORF">TVAG_413400</name>
</gene>
<name>A2F9H2_TRIV3</name>
<dbReference type="SUPFAM" id="SSF48371">
    <property type="entry name" value="ARM repeat"/>
    <property type="match status" value="1"/>
</dbReference>
<dbReference type="RefSeq" id="XP_001311373.1">
    <property type="nucleotide sequence ID" value="XM_001311372.1"/>
</dbReference>
<reference evidence="1" key="1">
    <citation type="submission" date="2006-10" db="EMBL/GenBank/DDBJ databases">
        <authorList>
            <person name="Amadeo P."/>
            <person name="Zhao Q."/>
            <person name="Wortman J."/>
            <person name="Fraser-Liggett C."/>
            <person name="Carlton J."/>
        </authorList>
    </citation>
    <scope>NUCLEOTIDE SEQUENCE</scope>
    <source>
        <strain evidence="1">G3</strain>
    </source>
</reference>
<accession>A2F9H2</accession>
<reference evidence="1" key="2">
    <citation type="journal article" date="2007" name="Science">
        <title>Draft genome sequence of the sexually transmitted pathogen Trichomonas vaginalis.</title>
        <authorList>
            <person name="Carlton J.M."/>
            <person name="Hirt R.P."/>
            <person name="Silva J.C."/>
            <person name="Delcher A.L."/>
            <person name="Schatz M."/>
            <person name="Zhao Q."/>
            <person name="Wortman J.R."/>
            <person name="Bidwell S.L."/>
            <person name="Alsmark U.C.M."/>
            <person name="Besteiro S."/>
            <person name="Sicheritz-Ponten T."/>
            <person name="Noel C.J."/>
            <person name="Dacks J.B."/>
            <person name="Foster P.G."/>
            <person name="Simillion C."/>
            <person name="Van de Peer Y."/>
            <person name="Miranda-Saavedra D."/>
            <person name="Barton G.J."/>
            <person name="Westrop G.D."/>
            <person name="Mueller S."/>
            <person name="Dessi D."/>
            <person name="Fiori P.L."/>
            <person name="Ren Q."/>
            <person name="Paulsen I."/>
            <person name="Zhang H."/>
            <person name="Bastida-Corcuera F.D."/>
            <person name="Simoes-Barbosa A."/>
            <person name="Brown M.T."/>
            <person name="Hayes R.D."/>
            <person name="Mukherjee M."/>
            <person name="Okumura C.Y."/>
            <person name="Schneider R."/>
            <person name="Smith A.J."/>
            <person name="Vanacova S."/>
            <person name="Villalvazo M."/>
            <person name="Haas B.J."/>
            <person name="Pertea M."/>
            <person name="Feldblyum T.V."/>
            <person name="Utterback T.R."/>
            <person name="Shu C.L."/>
            <person name="Osoegawa K."/>
            <person name="de Jong P.J."/>
            <person name="Hrdy I."/>
            <person name="Horvathova L."/>
            <person name="Zubacova Z."/>
            <person name="Dolezal P."/>
            <person name="Malik S.B."/>
            <person name="Logsdon J.M. Jr."/>
            <person name="Henze K."/>
            <person name="Gupta A."/>
            <person name="Wang C.C."/>
            <person name="Dunne R.L."/>
            <person name="Upcroft J.A."/>
            <person name="Upcroft P."/>
            <person name="White O."/>
            <person name="Salzberg S.L."/>
            <person name="Tang P."/>
            <person name="Chiu C.-H."/>
            <person name="Lee Y.-S."/>
            <person name="Embley T.M."/>
            <person name="Coombs G.H."/>
            <person name="Mottram J.C."/>
            <person name="Tachezy J."/>
            <person name="Fraser-Liggett C.M."/>
            <person name="Johnson P.J."/>
        </authorList>
    </citation>
    <scope>NUCLEOTIDE SEQUENCE [LARGE SCALE GENOMIC DNA]</scope>
    <source>
        <strain evidence="1">G3</strain>
    </source>
</reference>
<evidence type="ECO:0000313" key="2">
    <source>
        <dbReference type="Proteomes" id="UP000001542"/>
    </source>
</evidence>
<dbReference type="KEGG" id="tva:4756240"/>
<dbReference type="VEuPathDB" id="TrichDB:TVAGG3_1043810"/>
<proteinExistence type="predicted"/>
<sequence length="454" mass="53500">MSNQEYKDNFEDYLEEYASIFFDPNDDGNAISDLINTVTKIIENKNFKLGTKYARIIRKLAKSLPVKKYDQFVQEEFINLFKNEIFHEDSQYASAVSRAIEYMYINIPPTIEYLEEADFIQHIIYNINNRLENVLHLTSFLGIMLRKTSTNPLLEYFYNNFDFEHYADVLANHRDTMIVNKGVFRFFKYIAMGKMLKTQENIYKVFKFLKRMIKHTTDNKVQCRSIKTLTFCIKNWNSEAFYTMMDFNLIFFLDPITATHNYAANLVYDLYKHLLTVYPKKITPNYCQAVFDISNGPTIQSCSAASFLDTYTDLRDDIVACLWEGRHFYEFYNSALSSTYNTRYHSSMIVLNMIKRCTTFGVKKVTKCGEIMSIVRFVAESETEKGVYAIIDAITHLLDVAKQEPEFYQTIKIYFENEFGGSEFYELIYPFVHDDAYSKKLEELYKNHMTETDT</sequence>
<dbReference type="InParanoid" id="A2F9H2"/>
<organism evidence="1 2">
    <name type="scientific">Trichomonas vaginalis (strain ATCC PRA-98 / G3)</name>
    <dbReference type="NCBI Taxonomy" id="412133"/>
    <lineage>
        <taxon>Eukaryota</taxon>
        <taxon>Metamonada</taxon>
        <taxon>Parabasalia</taxon>
        <taxon>Trichomonadida</taxon>
        <taxon>Trichomonadidae</taxon>
        <taxon>Trichomonas</taxon>
    </lineage>
</organism>
<dbReference type="EMBL" id="DS113675">
    <property type="protein sequence ID" value="EAX98443.1"/>
    <property type="molecule type" value="Genomic_DNA"/>
</dbReference>
<evidence type="ECO:0000313" key="1">
    <source>
        <dbReference type="EMBL" id="EAX98443.1"/>
    </source>
</evidence>
<dbReference type="Proteomes" id="UP000001542">
    <property type="component" value="Unassembled WGS sequence"/>
</dbReference>
<protein>
    <submittedName>
        <fullName evidence="1">Uncharacterized protein</fullName>
    </submittedName>
</protein>
<dbReference type="AlphaFoldDB" id="A2F9H2"/>
<dbReference type="SMR" id="A2F9H2"/>
<dbReference type="VEuPathDB" id="TrichDB:TVAG_413400"/>
<dbReference type="InterPro" id="IPR016024">
    <property type="entry name" value="ARM-type_fold"/>
</dbReference>
<keyword evidence="2" id="KW-1185">Reference proteome</keyword>